<gene>
    <name evidence="1" type="ORF">N5K24_19180</name>
</gene>
<sequence length="113" mass="11152">MQRIPVAIPAAQLTTSAAPYYTAPAGTKATINNLSLTNTSAAVVTATLHRVPSGGTASASNMILSAFSLPVGSTYVPPQAIGLQLEAGMTLQALASAATSVTIAGGAYETSGS</sequence>
<protein>
    <submittedName>
        <fullName evidence="1">Uncharacterized protein</fullName>
    </submittedName>
</protein>
<dbReference type="EMBL" id="JAOCKG010000008">
    <property type="protein sequence ID" value="MDH2052535.1"/>
    <property type="molecule type" value="Genomic_DNA"/>
</dbReference>
<organism evidence="1 2">
    <name type="scientific">Achromobacter marplatensis</name>
    <dbReference type="NCBI Taxonomy" id="470868"/>
    <lineage>
        <taxon>Bacteria</taxon>
        <taxon>Pseudomonadati</taxon>
        <taxon>Pseudomonadota</taxon>
        <taxon>Betaproteobacteria</taxon>
        <taxon>Burkholderiales</taxon>
        <taxon>Alcaligenaceae</taxon>
        <taxon>Achromobacter</taxon>
    </lineage>
</organism>
<evidence type="ECO:0000313" key="1">
    <source>
        <dbReference type="EMBL" id="MDH2052535.1"/>
    </source>
</evidence>
<reference evidence="1" key="1">
    <citation type="submission" date="2022-09" db="EMBL/GenBank/DDBJ databases">
        <title>Intensive care unit water sources are persistently colonized with multi-drug resistant bacteria and are the site of extensive horizontal gene transfer of antibiotic resistance genes.</title>
        <authorList>
            <person name="Diorio-Toth L."/>
        </authorList>
    </citation>
    <scope>NUCLEOTIDE SEQUENCE</scope>
    <source>
        <strain evidence="1">GD03676</strain>
    </source>
</reference>
<dbReference type="Proteomes" id="UP001161276">
    <property type="component" value="Unassembled WGS sequence"/>
</dbReference>
<evidence type="ECO:0000313" key="2">
    <source>
        <dbReference type="Proteomes" id="UP001161276"/>
    </source>
</evidence>
<accession>A0AA43B212</accession>
<dbReference type="RefSeq" id="WP_280028028.1">
    <property type="nucleotide sequence ID" value="NZ_JAOCKG010000008.1"/>
</dbReference>
<comment type="caution">
    <text evidence="1">The sequence shown here is derived from an EMBL/GenBank/DDBJ whole genome shotgun (WGS) entry which is preliminary data.</text>
</comment>
<dbReference type="AlphaFoldDB" id="A0AA43B212"/>
<name>A0AA43B212_9BURK</name>
<proteinExistence type="predicted"/>